<evidence type="ECO:0000256" key="7">
    <source>
        <dbReference type="ARBA" id="ARBA00022763"/>
    </source>
</evidence>
<evidence type="ECO:0000256" key="15">
    <source>
        <dbReference type="ARBA" id="ARBA00023242"/>
    </source>
</evidence>
<keyword evidence="10" id="KW-0347">Helicase</keyword>
<dbReference type="SUPFAM" id="SSF81383">
    <property type="entry name" value="F-box domain"/>
    <property type="match status" value="1"/>
</dbReference>
<comment type="catalytic activity">
    <reaction evidence="16">
        <text>Couples ATP hydrolysis with the unwinding of duplex DNA by translocating in the 3'-5' direction.</text>
        <dbReference type="EC" id="5.6.2.4"/>
    </reaction>
</comment>
<dbReference type="Proteomes" id="UP000472270">
    <property type="component" value="Unassembled WGS sequence"/>
</dbReference>
<dbReference type="Pfam" id="PF12937">
    <property type="entry name" value="F-box-like"/>
    <property type="match status" value="1"/>
</dbReference>
<evidence type="ECO:0000256" key="6">
    <source>
        <dbReference type="ARBA" id="ARBA00022741"/>
    </source>
</evidence>
<dbReference type="Pfam" id="PF00580">
    <property type="entry name" value="UvrD-helicase"/>
    <property type="match status" value="1"/>
</dbReference>
<evidence type="ECO:0000256" key="17">
    <source>
        <dbReference type="ARBA" id="ARBA00034808"/>
    </source>
</evidence>
<evidence type="ECO:0000256" key="11">
    <source>
        <dbReference type="ARBA" id="ARBA00022840"/>
    </source>
</evidence>
<evidence type="ECO:0000313" key="25">
    <source>
        <dbReference type="Proteomes" id="UP000472270"/>
    </source>
</evidence>
<dbReference type="Pfam" id="PF13361">
    <property type="entry name" value="UvrD_C"/>
    <property type="match status" value="1"/>
</dbReference>
<keyword evidence="13" id="KW-0234">DNA repair</keyword>
<comment type="subcellular location">
    <subcellularLocation>
        <location evidence="2">Chromosome</location>
    </subcellularLocation>
    <subcellularLocation>
        <location evidence="1">Nucleus</location>
    </subcellularLocation>
</comment>
<dbReference type="GO" id="GO:0016787">
    <property type="term" value="F:hydrolase activity"/>
    <property type="evidence" value="ECO:0007669"/>
    <property type="project" value="UniProtKB-KW"/>
</dbReference>
<dbReference type="SUPFAM" id="SSF52540">
    <property type="entry name" value="P-loop containing nucleoside triphosphate hydrolases"/>
    <property type="match status" value="1"/>
</dbReference>
<dbReference type="Gene3D" id="3.40.50.300">
    <property type="entry name" value="P-loop containing nucleotide triphosphate hydrolases"/>
    <property type="match status" value="2"/>
</dbReference>
<dbReference type="GO" id="GO:0043138">
    <property type="term" value="F:3'-5' DNA helicase activity"/>
    <property type="evidence" value="ECO:0007669"/>
    <property type="project" value="UniProtKB-EC"/>
</dbReference>
<evidence type="ECO:0000256" key="1">
    <source>
        <dbReference type="ARBA" id="ARBA00004123"/>
    </source>
</evidence>
<keyword evidence="25" id="KW-1185">Reference proteome</keyword>
<dbReference type="InterPro" id="IPR001810">
    <property type="entry name" value="F-box_dom"/>
</dbReference>
<dbReference type="Ensembl" id="ENSSRHT00000051438.1">
    <property type="protein sequence ID" value="ENSSRHP00000050026.1"/>
    <property type="gene ID" value="ENSSRHG00000025146.1"/>
</dbReference>
<evidence type="ECO:0000256" key="5">
    <source>
        <dbReference type="ARBA" id="ARBA00022454"/>
    </source>
</evidence>
<dbReference type="InterPro" id="IPR027417">
    <property type="entry name" value="P-loop_NTPase"/>
</dbReference>
<dbReference type="PROSITE" id="PS50181">
    <property type="entry name" value="FBOX"/>
    <property type="match status" value="1"/>
</dbReference>
<comment type="similarity">
    <text evidence="4">Belongs to the helicase family. UvrD subfamily.</text>
</comment>
<feature type="region of interest" description="Disordered" evidence="22">
    <location>
        <begin position="91"/>
        <end position="111"/>
    </location>
</feature>
<dbReference type="AlphaFoldDB" id="A0A673JJ49"/>
<dbReference type="InterPro" id="IPR014017">
    <property type="entry name" value="DNA_helicase_UvrD-like_C"/>
</dbReference>
<dbReference type="PANTHER" id="PTHR11070">
    <property type="entry name" value="UVRD / RECB / PCRA DNA HELICASE FAMILY MEMBER"/>
    <property type="match status" value="1"/>
</dbReference>
<evidence type="ECO:0000256" key="22">
    <source>
        <dbReference type="SAM" id="MobiDB-lite"/>
    </source>
</evidence>
<keyword evidence="6" id="KW-0547">Nucleotide-binding</keyword>
<evidence type="ECO:0000256" key="10">
    <source>
        <dbReference type="ARBA" id="ARBA00022806"/>
    </source>
</evidence>
<organism evidence="24 25">
    <name type="scientific">Sinocyclocheilus rhinocerous</name>
    <dbReference type="NCBI Taxonomy" id="307959"/>
    <lineage>
        <taxon>Eukaryota</taxon>
        <taxon>Metazoa</taxon>
        <taxon>Chordata</taxon>
        <taxon>Craniata</taxon>
        <taxon>Vertebrata</taxon>
        <taxon>Euteleostomi</taxon>
        <taxon>Actinopterygii</taxon>
        <taxon>Neopterygii</taxon>
        <taxon>Teleostei</taxon>
        <taxon>Ostariophysi</taxon>
        <taxon>Cypriniformes</taxon>
        <taxon>Cyprinidae</taxon>
        <taxon>Cyprininae</taxon>
        <taxon>Sinocyclocheilus</taxon>
    </lineage>
</organism>
<evidence type="ECO:0000256" key="20">
    <source>
        <dbReference type="ARBA" id="ARBA00075040"/>
    </source>
</evidence>
<evidence type="ECO:0000256" key="9">
    <source>
        <dbReference type="ARBA" id="ARBA00022801"/>
    </source>
</evidence>
<sequence length="1037" mass="117792">LFLYFHSCYVLWSFLLGRAKRRHLGPSECSDLLQSNPGNQSLTQPFNANLSNTDPNRGLQPRTPTKRSRQASGGVGQQKGITDFFSVTGVISTSPQKGTKTPVKEENEEQEPIGHLIPKEENVEEDKMEDYMEGITEDMFDEDFEVGTTSVKKKEEELLEVTVRKQEDEEDLVEALPDAHYGLLGVQEGQEVPKGHVQDLPEEVLREVFAHLPADDLYRNISLVCHPWRAVVMDPQFLPWKKLYCRYRKRQNEALKEVKSILDDNQINKKDDLCLLNMVRYMSQFKHSKRVNVKDVLACVKGHQLYAHAEACIKDRMPDMVDDEGPNPWSAMALMLILADEVKDVLDLVALLRKSGCLLTAGGISEYLWAVATLLLAMRKNNINISNRWHYNIFYVLHLMENAPPPAGLQDNRQQITHEQQQILNHDIQNHHVVKIMAFAGTGKTTTLVKYAQQRSHMRFLYLAFNKSVAMQAQRSFPHNVECSTVHSMAFRAVGVRYKNMRKLSNNLQVFDVAWILPKGHGGFVNAKVVTQTFHNFCASVDQHVGPQHVPYKYKNTHGQPEYPDDHQKMCYQIVKHISRSIWLWDQMVELKSRKERVYNMTHDGYLKLWQLSRPQLDRYDAIFIDEAQDCTPVIMGIMLSQNCGKILVGDPHQQIYTFRGAVNALRAVAHTHIYYLTQSFRFGSEIAYVGAAVLDSCKKVKQILVGGHQDGSVRGEDTQTLQQLKLGQRLPEGSVAILSRCNVTVFSEAVRLTDVNPNCKIYIVGGVENFGLDKIMDLWVLMQPEDKRKNGDLAIKDYFIRSFCKDKMGGFRGLKGYAMASEDRELEAKLAVVEKYNKRIPELVKRIYDRAQKSAVCADFILGTVHKAKGLEFDTVVVTDDFMKVPCARHNLQSVGGFNAANVPDDEWNLLYVAITRAKRLLYITRTISNILTFTGEYFLRSELTSTLLSKDPSLICSIEGCENHITTDSVLSMSKIPVKYMDSMDAGGVLCLTCVEQRVGPTAFLLSPPERVRSMTYTNERIELPINVAMLLSLL</sequence>
<keyword evidence="11" id="KW-0067">ATP-binding</keyword>
<accession>A0A673JJ49</accession>
<dbReference type="CDD" id="cd22095">
    <property type="entry name" value="F-box_FBXO18"/>
    <property type="match status" value="1"/>
</dbReference>
<keyword evidence="9" id="KW-0378">Hydrolase</keyword>
<dbReference type="GO" id="GO:0003677">
    <property type="term" value="F:DNA binding"/>
    <property type="evidence" value="ECO:0007669"/>
    <property type="project" value="UniProtKB-KW"/>
</dbReference>
<comment type="catalytic activity">
    <reaction evidence="18">
        <text>ATP + H2O = ADP + phosphate + H(+)</text>
        <dbReference type="Rhea" id="RHEA:13065"/>
        <dbReference type="ChEBI" id="CHEBI:15377"/>
        <dbReference type="ChEBI" id="CHEBI:15378"/>
        <dbReference type="ChEBI" id="CHEBI:30616"/>
        <dbReference type="ChEBI" id="CHEBI:43474"/>
        <dbReference type="ChEBI" id="CHEBI:456216"/>
        <dbReference type="EC" id="5.6.2.4"/>
    </reaction>
</comment>
<evidence type="ECO:0000256" key="14">
    <source>
        <dbReference type="ARBA" id="ARBA00023235"/>
    </source>
</evidence>
<keyword evidence="8" id="KW-0833">Ubl conjugation pathway</keyword>
<evidence type="ECO:0000256" key="13">
    <source>
        <dbReference type="ARBA" id="ARBA00023204"/>
    </source>
</evidence>
<evidence type="ECO:0000259" key="23">
    <source>
        <dbReference type="PROSITE" id="PS50181"/>
    </source>
</evidence>
<dbReference type="EC" id="5.6.2.4" evidence="17"/>
<evidence type="ECO:0000313" key="24">
    <source>
        <dbReference type="Ensembl" id="ENSSRHP00000050026.1"/>
    </source>
</evidence>
<evidence type="ECO:0000256" key="12">
    <source>
        <dbReference type="ARBA" id="ARBA00023125"/>
    </source>
</evidence>
<gene>
    <name evidence="24" type="primary">fbxo18</name>
</gene>
<feature type="region of interest" description="Disordered" evidence="22">
    <location>
        <begin position="35"/>
        <end position="78"/>
    </location>
</feature>
<feature type="compositionally biased region" description="Polar residues" evidence="22">
    <location>
        <begin position="35"/>
        <end position="55"/>
    </location>
</feature>
<dbReference type="InterPro" id="IPR000212">
    <property type="entry name" value="DNA_helicase_UvrD/REP"/>
</dbReference>
<reference evidence="24" key="1">
    <citation type="submission" date="2025-08" db="UniProtKB">
        <authorList>
            <consortium name="Ensembl"/>
        </authorList>
    </citation>
    <scope>IDENTIFICATION</scope>
</reference>
<keyword evidence="15" id="KW-0539">Nucleus</keyword>
<evidence type="ECO:0000256" key="4">
    <source>
        <dbReference type="ARBA" id="ARBA00009922"/>
    </source>
</evidence>
<dbReference type="GO" id="GO:0005634">
    <property type="term" value="C:nucleus"/>
    <property type="evidence" value="ECO:0007669"/>
    <property type="project" value="UniProtKB-SubCell"/>
</dbReference>
<keyword evidence="5" id="KW-0158">Chromosome</keyword>
<evidence type="ECO:0000256" key="18">
    <source>
        <dbReference type="ARBA" id="ARBA00048988"/>
    </source>
</evidence>
<dbReference type="GO" id="GO:0031297">
    <property type="term" value="P:replication fork processing"/>
    <property type="evidence" value="ECO:0007669"/>
    <property type="project" value="TreeGrafter"/>
</dbReference>
<comment type="pathway">
    <text evidence="3">Protein modification; protein ubiquitination.</text>
</comment>
<keyword evidence="14" id="KW-0413">Isomerase</keyword>
<proteinExistence type="inferred from homology"/>
<evidence type="ECO:0000256" key="16">
    <source>
        <dbReference type="ARBA" id="ARBA00034617"/>
    </source>
</evidence>
<dbReference type="GO" id="GO:0005524">
    <property type="term" value="F:ATP binding"/>
    <property type="evidence" value="ECO:0007669"/>
    <property type="project" value="UniProtKB-KW"/>
</dbReference>
<keyword evidence="7" id="KW-0227">DNA damage</keyword>
<evidence type="ECO:0000256" key="2">
    <source>
        <dbReference type="ARBA" id="ARBA00004286"/>
    </source>
</evidence>
<dbReference type="GO" id="GO:0000724">
    <property type="term" value="P:double-strand break repair via homologous recombination"/>
    <property type="evidence" value="ECO:0007669"/>
    <property type="project" value="TreeGrafter"/>
</dbReference>
<dbReference type="FunFam" id="1.20.1280.50:FF:000011">
    <property type="entry name" value="F-box DNA helicase 1"/>
    <property type="match status" value="1"/>
</dbReference>
<keyword evidence="12" id="KW-0238">DNA-binding</keyword>
<dbReference type="InterPro" id="IPR036047">
    <property type="entry name" value="F-box-like_dom_sf"/>
</dbReference>
<evidence type="ECO:0000256" key="3">
    <source>
        <dbReference type="ARBA" id="ARBA00004906"/>
    </source>
</evidence>
<evidence type="ECO:0000256" key="19">
    <source>
        <dbReference type="ARBA" id="ARBA00071173"/>
    </source>
</evidence>
<dbReference type="GO" id="GO:0005694">
    <property type="term" value="C:chromosome"/>
    <property type="evidence" value="ECO:0007669"/>
    <property type="project" value="UniProtKB-SubCell"/>
</dbReference>
<protein>
    <recommendedName>
        <fullName evidence="19">F-box DNA helicase 1</fullName>
        <ecNumber evidence="17">5.6.2.4</ecNumber>
    </recommendedName>
    <alternativeName>
        <fullName evidence="21">DNA 3'-5' helicase 1</fullName>
    </alternativeName>
    <alternativeName>
        <fullName evidence="20">F-box only protein 18</fullName>
    </alternativeName>
</protein>
<dbReference type="Gene3D" id="1.20.1280.50">
    <property type="match status" value="1"/>
</dbReference>
<evidence type="ECO:0000256" key="8">
    <source>
        <dbReference type="ARBA" id="ARBA00022786"/>
    </source>
</evidence>
<dbReference type="InterPro" id="IPR014016">
    <property type="entry name" value="UvrD-like_ATP-bd"/>
</dbReference>
<name>A0A673JJ49_9TELE</name>
<dbReference type="PANTHER" id="PTHR11070:SF30">
    <property type="entry name" value="F-BOX DNA HELICASE 1"/>
    <property type="match status" value="1"/>
</dbReference>
<reference evidence="24" key="2">
    <citation type="submission" date="2025-09" db="UniProtKB">
        <authorList>
            <consortium name="Ensembl"/>
        </authorList>
    </citation>
    <scope>IDENTIFICATION</scope>
</reference>
<dbReference type="SMART" id="SM00256">
    <property type="entry name" value="FBOX"/>
    <property type="match status" value="1"/>
</dbReference>
<evidence type="ECO:0000256" key="21">
    <source>
        <dbReference type="ARBA" id="ARBA00079567"/>
    </source>
</evidence>
<feature type="domain" description="F-box" evidence="23">
    <location>
        <begin position="194"/>
        <end position="243"/>
    </location>
</feature>